<evidence type="ECO:0000313" key="4">
    <source>
        <dbReference type="Proteomes" id="UP000008912"/>
    </source>
</evidence>
<dbReference type="Proteomes" id="UP000008912">
    <property type="component" value="Unassembled WGS sequence"/>
</dbReference>
<dbReference type="GO" id="GO:1905515">
    <property type="term" value="P:non-motile cilium assembly"/>
    <property type="evidence" value="ECO:0007669"/>
    <property type="project" value="TreeGrafter"/>
</dbReference>
<keyword evidence="4" id="KW-1185">Reference proteome</keyword>
<dbReference type="PANTHER" id="PTHR31935">
    <property type="entry name" value="COILED-COIL DOMAIN-CONTAINING PROTEIN 13"/>
    <property type="match status" value="1"/>
</dbReference>
<dbReference type="AlphaFoldDB" id="A0A7N5JLI1"/>
<dbReference type="InterPro" id="IPR038929">
    <property type="entry name" value="CCDC13"/>
</dbReference>
<reference evidence="3" key="3">
    <citation type="submission" date="2025-09" db="UniProtKB">
        <authorList>
            <consortium name="Ensembl"/>
        </authorList>
    </citation>
    <scope>IDENTIFICATION</scope>
</reference>
<feature type="coiled-coil region" evidence="1">
    <location>
        <begin position="144"/>
        <end position="178"/>
    </location>
</feature>
<feature type="coiled-coil region" evidence="1">
    <location>
        <begin position="207"/>
        <end position="241"/>
    </location>
</feature>
<dbReference type="GO" id="GO:0034451">
    <property type="term" value="C:centriolar satellite"/>
    <property type="evidence" value="ECO:0007669"/>
    <property type="project" value="TreeGrafter"/>
</dbReference>
<dbReference type="GeneTree" id="ENSGT00390000000596"/>
<feature type="coiled-coil region" evidence="1">
    <location>
        <begin position="430"/>
        <end position="457"/>
    </location>
</feature>
<accession>A0A7N5JLI1</accession>
<dbReference type="GO" id="GO:0031122">
    <property type="term" value="P:cytoplasmic microtubule organization"/>
    <property type="evidence" value="ECO:0007669"/>
    <property type="project" value="TreeGrafter"/>
</dbReference>
<feature type="compositionally biased region" description="Basic and acidic residues" evidence="2">
    <location>
        <begin position="294"/>
        <end position="304"/>
    </location>
</feature>
<name>A0A7N5JLI1_AILME</name>
<sequence>MAADEGAQDTLRLQFKAMQEMQHKRLQKQMEKQKEKELSLGIKVDDQKELLEISNGLSLLQAGEQNSKNSFEQRMLEDEIAHLREQLREMVDENGRLYKLLKERDFEIKHLKKKMEEDRFAFTGTAGVAGDVIATKIVELSKKNRVLTAESEGAKTRVKQLSNRIQALERELQAALARLPAKAATDVGAKASRTQMGDRALPETPEVKVLQDRLAATNLKMSDLRNQIQSVKQELRMAQKVLTSEVGEDVNVQQLLSSPGTWRGRAQQILVLQSKVRELEKQLAQTRSPSAGTSRDDLSVCPDPRKLSAQERNLLRIRSLERERQDGWEKLVGERDALQRELEELKKKLEGVRSRNKVLSSEVKTLRNQMGTLVEKGRHDDELIDALMDQLKQLQEILGSLSLQEEKTRASQLRLDQRVHSEAQQSSGLITELRAMVAEREAKVQQLELEIGQLSVRVSRALAWPNGQFQAPVSPSAVQRNLSNFQAFHLPSLRPHHVLPGSALVPCFHLASHAFSHTFPLFPDCLPSLHKTCLWFPVTVGLTQSSRVQAPSSSSSPAPAVAVMLTIQGGGYSARLYVHIPGGGTAEGKLRSIQLAGPHVASSCCHPSCLSSSPLPFLHTLATWPPFSSSHSPAFSSLQACAHTCSRCLPLPPPLPLPGRGPQPLALTRS</sequence>
<feature type="compositionally biased region" description="Polar residues" evidence="2">
    <location>
        <begin position="284"/>
        <end position="293"/>
    </location>
</feature>
<evidence type="ECO:0000256" key="1">
    <source>
        <dbReference type="SAM" id="Coils"/>
    </source>
</evidence>
<reference evidence="3 4" key="1">
    <citation type="journal article" date="2010" name="Nature">
        <title>The sequence and de novo assembly of the giant panda genome.</title>
        <authorList>
            <person name="Li R."/>
            <person name="Fan W."/>
            <person name="Tian G."/>
            <person name="Zhu H."/>
            <person name="He L."/>
            <person name="Cai J."/>
            <person name="Huang Q."/>
            <person name="Cai Q."/>
            <person name="Li B."/>
            <person name="Bai Y."/>
            <person name="Zhang Z."/>
            <person name="Zhang Y."/>
            <person name="Wang W."/>
            <person name="Li J."/>
            <person name="Wei F."/>
            <person name="Li H."/>
            <person name="Jian M."/>
            <person name="Li J."/>
            <person name="Zhang Z."/>
            <person name="Nielsen R."/>
            <person name="Li D."/>
            <person name="Gu W."/>
            <person name="Yang Z."/>
            <person name="Xuan Z."/>
            <person name="Ryder O.A."/>
            <person name="Leung F.C."/>
            <person name="Zhou Y."/>
            <person name="Cao J."/>
            <person name="Sun X."/>
            <person name="Fu Y."/>
            <person name="Fang X."/>
            <person name="Guo X."/>
            <person name="Wang B."/>
            <person name="Hou R."/>
            <person name="Shen F."/>
            <person name="Mu B."/>
            <person name="Ni P."/>
            <person name="Lin R."/>
            <person name="Qian W."/>
            <person name="Wang G."/>
            <person name="Yu C."/>
            <person name="Nie W."/>
            <person name="Wang J."/>
            <person name="Wu Z."/>
            <person name="Liang H."/>
            <person name="Min J."/>
            <person name="Wu Q."/>
            <person name="Cheng S."/>
            <person name="Ruan J."/>
            <person name="Wang M."/>
            <person name="Shi Z."/>
            <person name="Wen M."/>
            <person name="Liu B."/>
            <person name="Ren X."/>
            <person name="Zheng H."/>
            <person name="Dong D."/>
            <person name="Cook K."/>
            <person name="Shan G."/>
            <person name="Zhang H."/>
            <person name="Kosiol C."/>
            <person name="Xie X."/>
            <person name="Lu Z."/>
            <person name="Zheng H."/>
            <person name="Li Y."/>
            <person name="Steiner C.C."/>
            <person name="Lam T.T."/>
            <person name="Lin S."/>
            <person name="Zhang Q."/>
            <person name="Li G."/>
            <person name="Tian J."/>
            <person name="Gong T."/>
            <person name="Liu H."/>
            <person name="Zhang D."/>
            <person name="Fang L."/>
            <person name="Ye C."/>
            <person name="Zhang J."/>
            <person name="Hu W."/>
            <person name="Xu A."/>
            <person name="Ren Y."/>
            <person name="Zhang G."/>
            <person name="Bruford M.W."/>
            <person name="Li Q."/>
            <person name="Ma L."/>
            <person name="Guo Y."/>
            <person name="An N."/>
            <person name="Hu Y."/>
            <person name="Zheng Y."/>
            <person name="Shi Y."/>
            <person name="Li Z."/>
            <person name="Liu Q."/>
            <person name="Chen Y."/>
            <person name="Zhao J."/>
            <person name="Qu N."/>
            <person name="Zhao S."/>
            <person name="Tian F."/>
            <person name="Wang X."/>
            <person name="Wang H."/>
            <person name="Xu L."/>
            <person name="Liu X."/>
            <person name="Vinar T."/>
            <person name="Wang Y."/>
            <person name="Lam T.W."/>
            <person name="Yiu S.M."/>
            <person name="Liu S."/>
            <person name="Zhang H."/>
            <person name="Li D."/>
            <person name="Huang Y."/>
            <person name="Wang X."/>
            <person name="Yang G."/>
            <person name="Jiang Z."/>
            <person name="Wang J."/>
            <person name="Qin N."/>
            <person name="Li L."/>
            <person name="Li J."/>
            <person name="Bolund L."/>
            <person name="Kristiansen K."/>
            <person name="Wong G.K."/>
            <person name="Olson M."/>
            <person name="Zhang X."/>
            <person name="Li S."/>
            <person name="Yang H."/>
            <person name="Wang J."/>
            <person name="Wang J."/>
        </authorList>
    </citation>
    <scope>NUCLEOTIDE SEQUENCE [LARGE SCALE GENOMIC DNA]</scope>
</reference>
<feature type="region of interest" description="Disordered" evidence="2">
    <location>
        <begin position="284"/>
        <end position="304"/>
    </location>
</feature>
<organism evidence="3 4">
    <name type="scientific">Ailuropoda melanoleuca</name>
    <name type="common">Giant panda</name>
    <dbReference type="NCBI Taxonomy" id="9646"/>
    <lineage>
        <taxon>Eukaryota</taxon>
        <taxon>Metazoa</taxon>
        <taxon>Chordata</taxon>
        <taxon>Craniata</taxon>
        <taxon>Vertebrata</taxon>
        <taxon>Euteleostomi</taxon>
        <taxon>Mammalia</taxon>
        <taxon>Eutheria</taxon>
        <taxon>Laurasiatheria</taxon>
        <taxon>Carnivora</taxon>
        <taxon>Caniformia</taxon>
        <taxon>Ursidae</taxon>
        <taxon>Ailuropoda</taxon>
    </lineage>
</organism>
<dbReference type="Ensembl" id="ENSAMET00000031687.1">
    <property type="protein sequence ID" value="ENSAMEP00000027150.1"/>
    <property type="gene ID" value="ENSAMEG00000012435.2"/>
</dbReference>
<protein>
    <submittedName>
        <fullName evidence="3">Coiled-coil domain containing 13</fullName>
    </submittedName>
</protein>
<proteinExistence type="predicted"/>
<evidence type="ECO:0000256" key="2">
    <source>
        <dbReference type="SAM" id="MobiDB-lite"/>
    </source>
</evidence>
<dbReference type="PANTHER" id="PTHR31935:SF1">
    <property type="entry name" value="COILED-COIL DOMAIN-CONTAINING PROTEIN 13"/>
    <property type="match status" value="1"/>
</dbReference>
<keyword evidence="1" id="KW-0175">Coiled coil</keyword>
<evidence type="ECO:0000313" key="3">
    <source>
        <dbReference type="Ensembl" id="ENSAMEP00000027150.1"/>
    </source>
</evidence>
<reference evidence="3" key="2">
    <citation type="submission" date="2025-08" db="UniProtKB">
        <authorList>
            <consortium name="Ensembl"/>
        </authorList>
    </citation>
    <scope>IDENTIFICATION</scope>
</reference>
<feature type="coiled-coil region" evidence="1">
    <location>
        <begin position="328"/>
        <end position="404"/>
    </location>
</feature>
<gene>
    <name evidence="3" type="primary">CCDC13</name>
</gene>